<feature type="chain" id="PRO_5010173618" description="Extensin-like C-terminal domain-containing protein" evidence="1">
    <location>
        <begin position="27"/>
        <end position="252"/>
    </location>
</feature>
<feature type="domain" description="Extensin-like C-terminal" evidence="2">
    <location>
        <begin position="106"/>
        <end position="175"/>
    </location>
</feature>
<proteinExistence type="predicted"/>
<dbReference type="Pfam" id="PF06904">
    <property type="entry name" value="Extensin-like_C"/>
    <property type="match status" value="1"/>
</dbReference>
<dbReference type="AlphaFoldDB" id="A0A1Q2CX40"/>
<gene>
    <name evidence="3" type="ORF">BW733_07415</name>
</gene>
<evidence type="ECO:0000259" key="2">
    <source>
        <dbReference type="Pfam" id="PF06904"/>
    </source>
</evidence>
<evidence type="ECO:0000313" key="4">
    <source>
        <dbReference type="Proteomes" id="UP000188235"/>
    </source>
</evidence>
<dbReference type="RefSeq" id="WP_077349266.1">
    <property type="nucleotide sequence ID" value="NZ_CP019607.1"/>
</dbReference>
<reference evidence="3 4" key="1">
    <citation type="journal article" date="2008" name="Int. J. Syst. Evol. Microbiol.">
        <title>Tessaracoccus flavescens sp. nov., isolated from marine sediment.</title>
        <authorList>
            <person name="Lee D.W."/>
            <person name="Lee S.D."/>
        </authorList>
    </citation>
    <scope>NUCLEOTIDE SEQUENCE [LARGE SCALE GENOMIC DNA]</scope>
    <source>
        <strain evidence="3 4">SST-39T</strain>
    </source>
</reference>
<organism evidence="3 4">
    <name type="scientific">Tessaracoccus flavescens</name>
    <dbReference type="NCBI Taxonomy" id="399497"/>
    <lineage>
        <taxon>Bacteria</taxon>
        <taxon>Bacillati</taxon>
        <taxon>Actinomycetota</taxon>
        <taxon>Actinomycetes</taxon>
        <taxon>Propionibacteriales</taxon>
        <taxon>Propionibacteriaceae</taxon>
        <taxon>Tessaracoccus</taxon>
    </lineage>
</organism>
<feature type="signal peptide" evidence="1">
    <location>
        <begin position="1"/>
        <end position="26"/>
    </location>
</feature>
<name>A0A1Q2CX40_9ACTN</name>
<dbReference type="STRING" id="399497.BW733_07415"/>
<dbReference type="EMBL" id="CP019607">
    <property type="protein sequence ID" value="AQP50685.1"/>
    <property type="molecule type" value="Genomic_DNA"/>
</dbReference>
<protein>
    <recommendedName>
        <fullName evidence="2">Extensin-like C-terminal domain-containing protein</fullName>
    </recommendedName>
</protein>
<accession>A0A1Q2CX40</accession>
<dbReference type="InterPro" id="IPR009683">
    <property type="entry name" value="Extensin-like_C"/>
</dbReference>
<keyword evidence="1" id="KW-0732">Signal</keyword>
<sequence>MNSGSRFSRRLLLGGGLVLAASPLTACSGGGDPLPKECRTPEDLTQMATLAGAPLVYADNGREQSFDCDPKFVELLESWAGGWVAAAGFGPLVKVSTFGAYVDKCPSWHAAGPAFDIAELVHENGQVSCHYDQWGDDPQRLRAYWKLAASLSTRFTYTLGYPYNAAHHNHLHVDNGVNGYGATRFDQRSNAQTCVVQGALLHIFGRDVEITGDYDRRTRDAVSSVQEDLGLREKLTSEEGWRAFLDAAVAEG</sequence>
<dbReference type="Proteomes" id="UP000188235">
    <property type="component" value="Chromosome"/>
</dbReference>
<dbReference type="OrthoDB" id="3667437at2"/>
<evidence type="ECO:0000256" key="1">
    <source>
        <dbReference type="SAM" id="SignalP"/>
    </source>
</evidence>
<evidence type="ECO:0000313" key="3">
    <source>
        <dbReference type="EMBL" id="AQP50685.1"/>
    </source>
</evidence>
<dbReference type="KEGG" id="tfa:BW733_07415"/>
<keyword evidence="4" id="KW-1185">Reference proteome</keyword>